<proteinExistence type="predicted"/>
<dbReference type="InterPro" id="IPR000408">
    <property type="entry name" value="Reg_chr_condens"/>
</dbReference>
<keyword evidence="1" id="KW-0677">Repeat</keyword>
<evidence type="ECO:0000256" key="1">
    <source>
        <dbReference type="ARBA" id="ARBA00022737"/>
    </source>
</evidence>
<feature type="non-terminal residue" evidence="2">
    <location>
        <position position="99"/>
    </location>
</feature>
<dbReference type="InterPro" id="IPR051625">
    <property type="entry name" value="Signaling_Regulatory_Domain"/>
</dbReference>
<dbReference type="EMBL" id="ATBP01002400">
    <property type="protein sequence ID" value="ETR65903.1"/>
    <property type="molecule type" value="Genomic_DNA"/>
</dbReference>
<dbReference type="Proteomes" id="UP000189670">
    <property type="component" value="Unassembled WGS sequence"/>
</dbReference>
<comment type="caution">
    <text evidence="2">The sequence shown here is derived from an EMBL/GenBank/DDBJ whole genome shotgun (WGS) entry which is preliminary data.</text>
</comment>
<dbReference type="PANTHER" id="PTHR22872">
    <property type="entry name" value="BTK-BINDING PROTEIN-RELATED"/>
    <property type="match status" value="1"/>
</dbReference>
<dbReference type="AlphaFoldDB" id="A0A1V1NTM4"/>
<evidence type="ECO:0000313" key="2">
    <source>
        <dbReference type="EMBL" id="ETR65903.1"/>
    </source>
</evidence>
<evidence type="ECO:0008006" key="4">
    <source>
        <dbReference type="Google" id="ProtNLM"/>
    </source>
</evidence>
<dbReference type="Gene3D" id="2.130.10.30">
    <property type="entry name" value="Regulator of chromosome condensation 1/beta-lactamase-inhibitor protein II"/>
    <property type="match status" value="1"/>
</dbReference>
<sequence length="99" mass="10483">MLSFFITGLALAIPIQQEAVQIAAGEYHSLALKNDGSVWAWGRNNHGQLGDGGYSTANKTNPVQVAGLSNISMIAVGSCHSLALKDDGTVWAWGDNYYG</sequence>
<dbReference type="Pfam" id="PF13540">
    <property type="entry name" value="RCC1_2"/>
    <property type="match status" value="2"/>
</dbReference>
<gene>
    <name evidence="2" type="ORF">OMM_13546</name>
</gene>
<dbReference type="InterPro" id="IPR009091">
    <property type="entry name" value="RCC1/BLIP-II"/>
</dbReference>
<dbReference type="SUPFAM" id="SSF50985">
    <property type="entry name" value="RCC1/BLIP-II"/>
    <property type="match status" value="1"/>
</dbReference>
<organism evidence="2 3">
    <name type="scientific">Candidatus Magnetoglobus multicellularis str. Araruama</name>
    <dbReference type="NCBI Taxonomy" id="890399"/>
    <lineage>
        <taxon>Bacteria</taxon>
        <taxon>Pseudomonadati</taxon>
        <taxon>Thermodesulfobacteriota</taxon>
        <taxon>Desulfobacteria</taxon>
        <taxon>Desulfobacterales</taxon>
        <taxon>Desulfobacteraceae</taxon>
        <taxon>Candidatus Magnetoglobus</taxon>
    </lineage>
</organism>
<reference evidence="3" key="1">
    <citation type="submission" date="2012-11" db="EMBL/GenBank/DDBJ databases">
        <authorList>
            <person name="Lucero-Rivera Y.E."/>
            <person name="Tovar-Ramirez D."/>
        </authorList>
    </citation>
    <scope>NUCLEOTIDE SEQUENCE [LARGE SCALE GENOMIC DNA]</scope>
    <source>
        <strain evidence="3">Araruama</strain>
    </source>
</reference>
<name>A0A1V1NTM4_9BACT</name>
<evidence type="ECO:0000313" key="3">
    <source>
        <dbReference type="Proteomes" id="UP000189670"/>
    </source>
</evidence>
<protein>
    <recommendedName>
        <fullName evidence="4">Regulator of chromosome condensation RCC1</fullName>
    </recommendedName>
</protein>
<dbReference type="PROSITE" id="PS50012">
    <property type="entry name" value="RCC1_3"/>
    <property type="match status" value="1"/>
</dbReference>
<accession>A0A1V1NTM4</accession>
<dbReference type="PROSITE" id="PS00626">
    <property type="entry name" value="RCC1_2"/>
    <property type="match status" value="1"/>
</dbReference>